<name>A0ABT9HKS2_9SPHN</name>
<evidence type="ECO:0008006" key="4">
    <source>
        <dbReference type="Google" id="ProtNLM"/>
    </source>
</evidence>
<dbReference type="EMBL" id="JAVAIM010000001">
    <property type="protein sequence ID" value="MDP4573747.1"/>
    <property type="molecule type" value="Genomic_DNA"/>
</dbReference>
<keyword evidence="1" id="KW-0732">Signal</keyword>
<protein>
    <recommendedName>
        <fullName evidence="4">Lipoprotein</fullName>
    </recommendedName>
</protein>
<feature type="signal peptide" evidence="1">
    <location>
        <begin position="1"/>
        <end position="21"/>
    </location>
</feature>
<evidence type="ECO:0000256" key="1">
    <source>
        <dbReference type="SAM" id="SignalP"/>
    </source>
</evidence>
<feature type="chain" id="PRO_5046509718" description="Lipoprotein" evidence="1">
    <location>
        <begin position="22"/>
        <end position="109"/>
    </location>
</feature>
<reference evidence="2 3" key="1">
    <citation type="submission" date="2023-08" db="EMBL/GenBank/DDBJ databases">
        <title>genomic of G39.</title>
        <authorList>
            <person name="Wang Y."/>
        </authorList>
    </citation>
    <scope>NUCLEOTIDE SEQUENCE [LARGE SCALE GENOMIC DNA]</scope>
    <source>
        <strain evidence="2 3">G39</strain>
    </source>
</reference>
<dbReference type="RefSeq" id="WP_305931224.1">
    <property type="nucleotide sequence ID" value="NZ_JAVAIM010000001.1"/>
</dbReference>
<keyword evidence="3" id="KW-1185">Reference proteome</keyword>
<dbReference type="PROSITE" id="PS51257">
    <property type="entry name" value="PROKAR_LIPOPROTEIN"/>
    <property type="match status" value="1"/>
</dbReference>
<gene>
    <name evidence="2" type="ORF">Q9K02_01170</name>
</gene>
<dbReference type="Proteomes" id="UP001240639">
    <property type="component" value="Unassembled WGS sequence"/>
</dbReference>
<accession>A0ABT9HKS2</accession>
<sequence length="109" mass="12249">MRRLALIALLPACVLVQGCLAKTAYDVVTAPVKVVSKGVDLATTSQSEADENRGREIRKREERLAQLERKYNRQMDDCTDGIRRACSEARDTYAEMQQIIPTIPVEPEN</sequence>
<evidence type="ECO:0000313" key="3">
    <source>
        <dbReference type="Proteomes" id="UP001240639"/>
    </source>
</evidence>
<organism evidence="2 3">
    <name type="scientific">Qipengyuania profundimaris</name>
    <dbReference type="NCBI Taxonomy" id="3067652"/>
    <lineage>
        <taxon>Bacteria</taxon>
        <taxon>Pseudomonadati</taxon>
        <taxon>Pseudomonadota</taxon>
        <taxon>Alphaproteobacteria</taxon>
        <taxon>Sphingomonadales</taxon>
        <taxon>Erythrobacteraceae</taxon>
        <taxon>Qipengyuania</taxon>
    </lineage>
</organism>
<proteinExistence type="predicted"/>
<evidence type="ECO:0000313" key="2">
    <source>
        <dbReference type="EMBL" id="MDP4573747.1"/>
    </source>
</evidence>
<comment type="caution">
    <text evidence="2">The sequence shown here is derived from an EMBL/GenBank/DDBJ whole genome shotgun (WGS) entry which is preliminary data.</text>
</comment>